<dbReference type="EMBL" id="AAYA01000001">
    <property type="protein sequence ID" value="EBA10205.1"/>
    <property type="molecule type" value="Genomic_DNA"/>
</dbReference>
<keyword evidence="2" id="KW-1185">Reference proteome</keyword>
<evidence type="ECO:0000313" key="1">
    <source>
        <dbReference type="EMBL" id="EBA10205.1"/>
    </source>
</evidence>
<protein>
    <submittedName>
        <fullName evidence="1">Uncharacterized protein</fullName>
    </submittedName>
</protein>
<dbReference type="Proteomes" id="UP000005713">
    <property type="component" value="Unassembled WGS sequence"/>
</dbReference>
<reference evidence="1 2" key="1">
    <citation type="submission" date="2006-06" db="EMBL/GenBank/DDBJ databases">
        <authorList>
            <person name="Moran M.A."/>
            <person name="Ferriera S."/>
            <person name="Johnson J."/>
            <person name="Kravitz S."/>
            <person name="Beeson K."/>
            <person name="Sutton G."/>
            <person name="Rogers Y.-H."/>
            <person name="Friedman R."/>
            <person name="Frazier M."/>
            <person name="Venter J.C."/>
        </authorList>
    </citation>
    <scope>NUCLEOTIDE SEQUENCE [LARGE SCALE GENOMIC DNA]</scope>
    <source>
        <strain evidence="1 2">E-37</strain>
    </source>
</reference>
<sequence length="41" mass="4626">MTPIFRSIAKGFVVERLRSVANHKPVPSWTEYLRAQGGLRG</sequence>
<dbReference type="RefSeq" id="WP_005854848.1">
    <property type="nucleotide sequence ID" value="NZ_AAYA01000001.1"/>
</dbReference>
<name>A3JXG9_SAGS3</name>
<comment type="caution">
    <text evidence="1">The sequence shown here is derived from an EMBL/GenBank/DDBJ whole genome shotgun (WGS) entry which is preliminary data.</text>
</comment>
<accession>A3JXG9</accession>
<organism evidence="1 2">
    <name type="scientific">Sagittula stellata (strain ATCC 700073 / DSM 11524 / E-37)</name>
    <dbReference type="NCBI Taxonomy" id="388399"/>
    <lineage>
        <taxon>Bacteria</taxon>
        <taxon>Pseudomonadati</taxon>
        <taxon>Pseudomonadota</taxon>
        <taxon>Alphaproteobacteria</taxon>
        <taxon>Rhodobacterales</taxon>
        <taxon>Roseobacteraceae</taxon>
        <taxon>Sagittula</taxon>
    </lineage>
</organism>
<evidence type="ECO:0000313" key="2">
    <source>
        <dbReference type="Proteomes" id="UP000005713"/>
    </source>
</evidence>
<dbReference type="AlphaFoldDB" id="A3JXG9"/>
<gene>
    <name evidence="1" type="ORF">SSE37_19407</name>
</gene>
<proteinExistence type="predicted"/>